<dbReference type="InterPro" id="IPR016024">
    <property type="entry name" value="ARM-type_fold"/>
</dbReference>
<feature type="region of interest" description="Disordered" evidence="1">
    <location>
        <begin position="199"/>
        <end position="229"/>
    </location>
</feature>
<name>A0A183F7G0_HELPZ</name>
<dbReference type="Pfam" id="PF23221">
    <property type="entry name" value="HEAT_MROH2B_1st"/>
    <property type="match status" value="1"/>
</dbReference>
<evidence type="ECO:0000313" key="3">
    <source>
        <dbReference type="Proteomes" id="UP000050761"/>
    </source>
</evidence>
<proteinExistence type="predicted"/>
<reference evidence="4" key="1">
    <citation type="submission" date="2019-09" db="UniProtKB">
        <authorList>
            <consortium name="WormBaseParasite"/>
        </authorList>
    </citation>
    <scope>IDENTIFICATION</scope>
</reference>
<dbReference type="GO" id="GO:0005737">
    <property type="term" value="C:cytoplasm"/>
    <property type="evidence" value="ECO:0007669"/>
    <property type="project" value="TreeGrafter"/>
</dbReference>
<organism evidence="3 4">
    <name type="scientific">Heligmosomoides polygyrus</name>
    <name type="common">Parasitic roundworm</name>
    <dbReference type="NCBI Taxonomy" id="6339"/>
    <lineage>
        <taxon>Eukaryota</taxon>
        <taxon>Metazoa</taxon>
        <taxon>Ecdysozoa</taxon>
        <taxon>Nematoda</taxon>
        <taxon>Chromadorea</taxon>
        <taxon>Rhabditida</taxon>
        <taxon>Rhabditina</taxon>
        <taxon>Rhabditomorpha</taxon>
        <taxon>Strongyloidea</taxon>
        <taxon>Heligmosomidae</taxon>
        <taxon>Heligmosomoides</taxon>
    </lineage>
</organism>
<dbReference type="SUPFAM" id="SSF48371">
    <property type="entry name" value="ARM repeat"/>
    <property type="match status" value="1"/>
</dbReference>
<evidence type="ECO:0000259" key="2">
    <source>
        <dbReference type="Pfam" id="PF23221"/>
    </source>
</evidence>
<keyword evidence="3" id="KW-1185">Reference proteome</keyword>
<dbReference type="PANTHER" id="PTHR23120:SF0">
    <property type="entry name" value="MAESTRO HEAT-LIKE REPEAT FAMILY MEMBER 1"/>
    <property type="match status" value="1"/>
</dbReference>
<dbReference type="InterPro" id="IPR045206">
    <property type="entry name" value="Maestro_heat-like_prot"/>
</dbReference>
<evidence type="ECO:0000313" key="4">
    <source>
        <dbReference type="WBParaSite" id="HPBE_0000210201-mRNA-1"/>
    </source>
</evidence>
<protein>
    <submittedName>
        <fullName evidence="4">Maestro heat-like repeat-containing protein family member 1</fullName>
    </submittedName>
</protein>
<sequence length="229" mass="25594">LKSIGAHQPNTLLTACHQYLLQNPKLSPPCKAFVLNAIDSVVSDTKIVNELDEQLVLLIINLATQEMTMTTKEADADWAESAKTVLVTLAKSRRFVSHVMDAVLQKFPPGLTTSPHRYIVLTMATVAEHNPLGLVPFLTDILSRTVPLLSHVRNDHLRSAWTRAICSFCECIRECETERPKEAEENDVEAGVVSKYEWGPSAERRDSEDVLKTSSDVRRDSEDVGNRAW</sequence>
<dbReference type="WBParaSite" id="HPBE_0000210201-mRNA-1">
    <property type="protein sequence ID" value="HPBE_0000210201-mRNA-1"/>
    <property type="gene ID" value="HPBE_0000210201"/>
</dbReference>
<dbReference type="Proteomes" id="UP000050761">
    <property type="component" value="Unassembled WGS sequence"/>
</dbReference>
<evidence type="ECO:0000256" key="1">
    <source>
        <dbReference type="SAM" id="MobiDB-lite"/>
    </source>
</evidence>
<feature type="domain" description="MROH2B-like N-terminal HEAT-repeats" evidence="2">
    <location>
        <begin position="1"/>
        <end position="178"/>
    </location>
</feature>
<feature type="compositionally biased region" description="Basic and acidic residues" evidence="1">
    <location>
        <begin position="202"/>
        <end position="229"/>
    </location>
</feature>
<dbReference type="InterPro" id="IPR056282">
    <property type="entry name" value="MROH2B-like_N_HEAT"/>
</dbReference>
<accession>A0A183F7G0</accession>
<dbReference type="AlphaFoldDB" id="A0A183F7G0"/>
<dbReference type="PANTHER" id="PTHR23120">
    <property type="entry name" value="MAESTRO-RELATED HEAT DOMAIN-CONTAINING"/>
    <property type="match status" value="1"/>
</dbReference>